<dbReference type="PROSITE" id="PS00678">
    <property type="entry name" value="WD_REPEATS_1"/>
    <property type="match status" value="1"/>
</dbReference>
<dbReference type="InterPro" id="IPR027417">
    <property type="entry name" value="P-loop_NTPase"/>
</dbReference>
<proteinExistence type="predicted"/>
<name>A0A8T9CNY8_9HELO</name>
<dbReference type="PROSITE" id="PS50294">
    <property type="entry name" value="WD_REPEATS_REGION"/>
    <property type="match status" value="1"/>
</dbReference>
<dbReference type="Pfam" id="PF24883">
    <property type="entry name" value="NPHP3_N"/>
    <property type="match status" value="1"/>
</dbReference>
<keyword evidence="1 3" id="KW-0853">WD repeat</keyword>
<dbReference type="Gene3D" id="3.40.50.1820">
    <property type="entry name" value="alpha/beta hydrolase"/>
    <property type="match status" value="1"/>
</dbReference>
<organism evidence="6 7">
    <name type="scientific">Lachnellula suecica</name>
    <dbReference type="NCBI Taxonomy" id="602035"/>
    <lineage>
        <taxon>Eukaryota</taxon>
        <taxon>Fungi</taxon>
        <taxon>Dikarya</taxon>
        <taxon>Ascomycota</taxon>
        <taxon>Pezizomycotina</taxon>
        <taxon>Leotiomycetes</taxon>
        <taxon>Helotiales</taxon>
        <taxon>Lachnaceae</taxon>
        <taxon>Lachnellula</taxon>
    </lineage>
</organism>
<dbReference type="AlphaFoldDB" id="A0A8T9CNY8"/>
<evidence type="ECO:0000256" key="2">
    <source>
        <dbReference type="ARBA" id="ARBA00022737"/>
    </source>
</evidence>
<evidence type="ECO:0000313" key="6">
    <source>
        <dbReference type="EMBL" id="TVY85514.1"/>
    </source>
</evidence>
<gene>
    <name evidence="6" type="primary">HET-E1_11</name>
    <name evidence="6" type="ORF">LSUE1_G004891</name>
</gene>
<protein>
    <submittedName>
        <fullName evidence="6">Vegetative incompatibility protein HET-E-1</fullName>
    </submittedName>
</protein>
<dbReference type="InterPro" id="IPR029058">
    <property type="entry name" value="AB_hydrolase_fold"/>
</dbReference>
<dbReference type="PROSITE" id="PS50837">
    <property type="entry name" value="NACHT"/>
    <property type="match status" value="1"/>
</dbReference>
<accession>A0A8T9CNY8</accession>
<dbReference type="Gene3D" id="2.130.10.10">
    <property type="entry name" value="YVTN repeat-like/Quinoprotein amine dehydrogenase"/>
    <property type="match status" value="1"/>
</dbReference>
<feature type="domain" description="NACHT" evidence="5">
    <location>
        <begin position="379"/>
        <end position="528"/>
    </location>
</feature>
<dbReference type="SUPFAM" id="SSF50978">
    <property type="entry name" value="WD40 repeat-like"/>
    <property type="match status" value="1"/>
</dbReference>
<dbReference type="OrthoDB" id="674604at2759"/>
<dbReference type="PANTHER" id="PTHR10039:SF17">
    <property type="entry name" value="FUNGAL STAND N-TERMINAL GOODBYE DOMAIN-CONTAINING PROTEIN-RELATED"/>
    <property type="match status" value="1"/>
</dbReference>
<keyword evidence="7" id="KW-1185">Reference proteome</keyword>
<evidence type="ECO:0000313" key="7">
    <source>
        <dbReference type="Proteomes" id="UP000469558"/>
    </source>
</evidence>
<evidence type="ECO:0000256" key="4">
    <source>
        <dbReference type="SAM" id="MobiDB-lite"/>
    </source>
</evidence>
<dbReference type="Proteomes" id="UP000469558">
    <property type="component" value="Unassembled WGS sequence"/>
</dbReference>
<dbReference type="PROSITE" id="PS50082">
    <property type="entry name" value="WD_REPEATS_2"/>
    <property type="match status" value="1"/>
</dbReference>
<dbReference type="InterPro" id="IPR056884">
    <property type="entry name" value="NPHP3-like_N"/>
</dbReference>
<feature type="repeat" description="WD" evidence="3">
    <location>
        <begin position="907"/>
        <end position="948"/>
    </location>
</feature>
<dbReference type="EMBL" id="QGMK01000004">
    <property type="protein sequence ID" value="TVY85514.1"/>
    <property type="molecule type" value="Genomic_DNA"/>
</dbReference>
<feature type="region of interest" description="Disordered" evidence="4">
    <location>
        <begin position="57"/>
        <end position="82"/>
    </location>
</feature>
<keyword evidence="2" id="KW-0677">Repeat</keyword>
<evidence type="ECO:0000256" key="1">
    <source>
        <dbReference type="ARBA" id="ARBA00022574"/>
    </source>
</evidence>
<sequence length="1009" mass="113816">MPTKRRKLNAPKAQAQDSPKALRVPLAIDPSELGIQVLVDPPNPAVDIIAVHGLGATPSTTWTKPKPRASNNAPAESSNADVEEERINWLSHSTMLPAEVKNARIIAFNYDSNWYGGDAVRVRLDHVANDFIDRVQRKRKDFANRPLILIGHCFGGLVIEKALIKPHALNILDATTGLVLLGTPHRGTDDLTAGGIVERIILAGVEDIHESSLASLREGSEMVLDTVQDFVLAANAKQVSIHCFFEQRRSAVDKMLGNKTLDFIVDEKSATLQGWPTYGLPLDHYKLNKFSNPEDGNWQRLCGVISDLCEDAPKALSQQYFVDPCDPQTQSCLQDLRTTDPRHDKERIESTKGGLLRDVYQWIFEHPDFCKWRNDEQSQLLWIKGDPGKGKTMLLCGIINELSSERTLGDARATTLLSYFFCQATDQRINSATAVIRGLIYLLIEQQPPLISHMRKRYDHAGKALFEDANAWVALYEIFTSILQDPSLNSTHLIVDALDECVTELPRLLALIAETSSLSRVKWILSSRNRIDIERELRLTESRKRLSLELKENAEQVSRAVSAYIDHCFSEIAAIGHIIPEQSQVQDMLQQKSQGTFLWVALVIEELKKAEVWEAIEVVNEAPAGLVDLYCRMMKQIQFQTRKKPELCRDILSAATTAHRPLHLAELGVLAGLPPEILSSDESITTIVKLCGSFLTIRDKIVYTVHQSAQDFLSTNTFVFPSGIKDMHYTIFSRSLKIMSKTLRCNIYTLRAPGITIDQVKQPDPDPLAAVRYSCLYWVDHLLECQCKKDIIKDLEDSGQVYSFLCQYFLYWLEALSLLKSMSEGIVIIKKLEDLQYDFRNFIHDAKRFAISTRSIIEQAPLQTYCSALIFAPGKSIVRQTFEKLIPSWIHTKPKVETHWSATLQTLEGHTDLVWSVAFSPDGKQVVSGSDDKTIRLWDAATGKAQQIFEGHTNPVWSVAFSPDGKLLPILRVFNHWIIDGDTNILWLHPDYREICSASWNRSLYNTIL</sequence>
<evidence type="ECO:0000259" key="5">
    <source>
        <dbReference type="PROSITE" id="PS50837"/>
    </source>
</evidence>
<dbReference type="SUPFAM" id="SSF53474">
    <property type="entry name" value="alpha/beta-Hydrolases"/>
    <property type="match status" value="1"/>
</dbReference>
<dbReference type="Pfam" id="PF00400">
    <property type="entry name" value="WD40"/>
    <property type="match status" value="2"/>
</dbReference>
<dbReference type="InterPro" id="IPR019775">
    <property type="entry name" value="WD40_repeat_CS"/>
</dbReference>
<dbReference type="SMART" id="SM00320">
    <property type="entry name" value="WD40"/>
    <property type="match status" value="2"/>
</dbReference>
<dbReference type="Gene3D" id="3.40.50.300">
    <property type="entry name" value="P-loop containing nucleotide triphosphate hydrolases"/>
    <property type="match status" value="1"/>
</dbReference>
<dbReference type="InterPro" id="IPR007111">
    <property type="entry name" value="NACHT_NTPase"/>
</dbReference>
<dbReference type="InterPro" id="IPR036322">
    <property type="entry name" value="WD40_repeat_dom_sf"/>
</dbReference>
<evidence type="ECO:0000256" key="3">
    <source>
        <dbReference type="PROSITE-ProRule" id="PRU00221"/>
    </source>
</evidence>
<dbReference type="PANTHER" id="PTHR10039">
    <property type="entry name" value="AMELOGENIN"/>
    <property type="match status" value="1"/>
</dbReference>
<dbReference type="FunFam" id="3.40.50.300:FF:001638">
    <property type="entry name" value="NACHT and WD40 domain protein"/>
    <property type="match status" value="1"/>
</dbReference>
<feature type="compositionally biased region" description="Low complexity" evidence="4">
    <location>
        <begin position="69"/>
        <end position="80"/>
    </location>
</feature>
<dbReference type="InterPro" id="IPR015943">
    <property type="entry name" value="WD40/YVTN_repeat-like_dom_sf"/>
</dbReference>
<dbReference type="InterPro" id="IPR001680">
    <property type="entry name" value="WD40_rpt"/>
</dbReference>
<reference evidence="6 7" key="1">
    <citation type="submission" date="2018-05" db="EMBL/GenBank/DDBJ databases">
        <title>Genome sequencing and assembly of the regulated plant pathogen Lachnellula willkommii and related sister species for the development of diagnostic species identification markers.</title>
        <authorList>
            <person name="Giroux E."/>
            <person name="Bilodeau G."/>
        </authorList>
    </citation>
    <scope>NUCLEOTIDE SEQUENCE [LARGE SCALE GENOMIC DNA]</scope>
    <source>
        <strain evidence="6 7">CBS 268.59</strain>
    </source>
</reference>
<comment type="caution">
    <text evidence="6">The sequence shown here is derived from an EMBL/GenBank/DDBJ whole genome shotgun (WGS) entry which is preliminary data.</text>
</comment>